<dbReference type="InterPro" id="IPR019587">
    <property type="entry name" value="Polyketide_cyclase/dehydratase"/>
</dbReference>
<evidence type="ECO:0000313" key="1">
    <source>
        <dbReference type="EMBL" id="EXJ15104.1"/>
    </source>
</evidence>
<dbReference type="OrthoDB" id="953281at2"/>
<keyword evidence="2" id="KW-1185">Reference proteome</keyword>
<gene>
    <name evidence="1" type="ORF">D779_1658</name>
</gene>
<dbReference type="AlphaFoldDB" id="W9V6S9"/>
<dbReference type="SUPFAM" id="SSF55961">
    <property type="entry name" value="Bet v1-like"/>
    <property type="match status" value="1"/>
</dbReference>
<comment type="caution">
    <text evidence="1">The sequence shown here is derived from an EMBL/GenBank/DDBJ whole genome shotgun (WGS) entry which is preliminary data.</text>
</comment>
<dbReference type="Proteomes" id="UP000019460">
    <property type="component" value="Unassembled WGS sequence"/>
</dbReference>
<evidence type="ECO:0000313" key="2">
    <source>
        <dbReference type="Proteomes" id="UP000019460"/>
    </source>
</evidence>
<dbReference type="InterPro" id="IPR023393">
    <property type="entry name" value="START-like_dom_sf"/>
</dbReference>
<dbReference type="RefSeq" id="WP_043753366.1">
    <property type="nucleotide sequence ID" value="NZ_AONC01000029.1"/>
</dbReference>
<dbReference type="EMBL" id="AONC01000029">
    <property type="protein sequence ID" value="EXJ15104.1"/>
    <property type="molecule type" value="Genomic_DNA"/>
</dbReference>
<protein>
    <recommendedName>
        <fullName evidence="3">Polyketide cyclase</fullName>
    </recommendedName>
</protein>
<organism evidence="1 2">
    <name type="scientific">Imhoffiella purpurea</name>
    <dbReference type="NCBI Taxonomy" id="1249627"/>
    <lineage>
        <taxon>Bacteria</taxon>
        <taxon>Pseudomonadati</taxon>
        <taxon>Pseudomonadota</taxon>
        <taxon>Gammaproteobacteria</taxon>
        <taxon>Chromatiales</taxon>
        <taxon>Chromatiaceae</taxon>
        <taxon>Imhoffiella</taxon>
    </lineage>
</organism>
<evidence type="ECO:0008006" key="3">
    <source>
        <dbReference type="Google" id="ProtNLM"/>
    </source>
</evidence>
<dbReference type="eggNOG" id="COG3832">
    <property type="taxonomic scope" value="Bacteria"/>
</dbReference>
<reference evidence="1 2" key="1">
    <citation type="submission" date="2012-11" db="EMBL/GenBank/DDBJ databases">
        <title>Genome assembly of Thiorhodococcus sp. AK35.</title>
        <authorList>
            <person name="Nupur N."/>
            <person name="Khatri I."/>
            <person name="Subramanian S."/>
            <person name="Pinnaka A."/>
        </authorList>
    </citation>
    <scope>NUCLEOTIDE SEQUENCE [LARGE SCALE GENOMIC DNA]</scope>
    <source>
        <strain evidence="1 2">AK35</strain>
    </source>
</reference>
<dbReference type="STRING" id="1249627.D779_1658"/>
<proteinExistence type="predicted"/>
<accession>W9V6S9</accession>
<dbReference type="Pfam" id="PF10604">
    <property type="entry name" value="Polyketide_cyc2"/>
    <property type="match status" value="1"/>
</dbReference>
<dbReference type="Gene3D" id="3.30.530.20">
    <property type="match status" value="1"/>
</dbReference>
<sequence length="151" mass="17590">MLTSQAEIHVERAPEQVFQFVAEDFLHNYPRWSPEVRSLEALTDGPMQVGWTARQVRFDRGRRTDSQFRVTTFESGRQITFKELSDTYLIDYRFEALDGGTRVAFTFELEGLTGAMRPFENMVRRVLQETADRMMNNLKSLIEEELASQPC</sequence>
<name>W9V6S9_9GAMM</name>